<reference evidence="2 3" key="1">
    <citation type="submission" date="2019-01" db="EMBL/GenBank/DDBJ databases">
        <title>Sequencing of cultivated peanut Arachis hypogaea provides insights into genome evolution and oil improvement.</title>
        <authorList>
            <person name="Chen X."/>
        </authorList>
    </citation>
    <scope>NUCLEOTIDE SEQUENCE [LARGE SCALE GENOMIC DNA]</scope>
    <source>
        <strain evidence="3">cv. Fuhuasheng</strain>
        <tissue evidence="2">Leaves</tissue>
    </source>
</reference>
<evidence type="ECO:0000313" key="2">
    <source>
        <dbReference type="EMBL" id="RYR48853.1"/>
    </source>
</evidence>
<evidence type="ECO:0000313" key="3">
    <source>
        <dbReference type="Proteomes" id="UP000289738"/>
    </source>
</evidence>
<sequence length="99" mass="11174">MLGMVVFPDKSITSLNSKFLPPLRDFHRISLYSWGAASLVHLYRSLWATHTTFCLGVGAYAVPSAYFPRSVRRCCCFTCVTVESLAPTYKIYTEAYCAF</sequence>
<dbReference type="EMBL" id="SDMP01000007">
    <property type="protein sequence ID" value="RYR48853.1"/>
    <property type="molecule type" value="Genomic_DNA"/>
</dbReference>
<name>A0A445CDC6_ARAHY</name>
<organism evidence="2 3">
    <name type="scientific">Arachis hypogaea</name>
    <name type="common">Peanut</name>
    <dbReference type="NCBI Taxonomy" id="3818"/>
    <lineage>
        <taxon>Eukaryota</taxon>
        <taxon>Viridiplantae</taxon>
        <taxon>Streptophyta</taxon>
        <taxon>Embryophyta</taxon>
        <taxon>Tracheophyta</taxon>
        <taxon>Spermatophyta</taxon>
        <taxon>Magnoliopsida</taxon>
        <taxon>eudicotyledons</taxon>
        <taxon>Gunneridae</taxon>
        <taxon>Pentapetalae</taxon>
        <taxon>rosids</taxon>
        <taxon>fabids</taxon>
        <taxon>Fabales</taxon>
        <taxon>Fabaceae</taxon>
        <taxon>Papilionoideae</taxon>
        <taxon>50 kb inversion clade</taxon>
        <taxon>dalbergioids sensu lato</taxon>
        <taxon>Dalbergieae</taxon>
        <taxon>Pterocarpus clade</taxon>
        <taxon>Arachis</taxon>
    </lineage>
</organism>
<feature type="domain" description="Aminotransferase-like plant mobile" evidence="1">
    <location>
        <begin position="1"/>
        <end position="77"/>
    </location>
</feature>
<dbReference type="InterPro" id="IPR019557">
    <property type="entry name" value="AminoTfrase-like_pln_mobile"/>
</dbReference>
<proteinExistence type="predicted"/>
<dbReference type="AlphaFoldDB" id="A0A445CDC6"/>
<comment type="caution">
    <text evidence="2">The sequence shown here is derived from an EMBL/GenBank/DDBJ whole genome shotgun (WGS) entry which is preliminary data.</text>
</comment>
<protein>
    <recommendedName>
        <fullName evidence="1">Aminotransferase-like plant mobile domain-containing protein</fullName>
    </recommendedName>
</protein>
<accession>A0A445CDC6</accession>
<dbReference type="Pfam" id="PF10536">
    <property type="entry name" value="PMD"/>
    <property type="match status" value="1"/>
</dbReference>
<dbReference type="Proteomes" id="UP000289738">
    <property type="component" value="Chromosome A07"/>
</dbReference>
<evidence type="ECO:0000259" key="1">
    <source>
        <dbReference type="Pfam" id="PF10536"/>
    </source>
</evidence>
<gene>
    <name evidence="2" type="ORF">Ahy_A07g034930</name>
</gene>
<keyword evidence="3" id="KW-1185">Reference proteome</keyword>